<dbReference type="EMBL" id="NMSH01000003">
    <property type="protein sequence ID" value="PAR22359.1"/>
    <property type="molecule type" value="Genomic_DNA"/>
</dbReference>
<reference evidence="3" key="1">
    <citation type="submission" date="2017-07" db="EMBL/GenBank/DDBJ databases">
        <authorList>
            <person name="Boucher Y."/>
            <person name="Orata F.D."/>
        </authorList>
    </citation>
    <scope>NUCLEOTIDE SEQUENCE [LARGE SCALE GENOMIC DNA]</scope>
    <source>
        <strain evidence="3">OYP9E10</strain>
    </source>
</reference>
<evidence type="ECO:0000259" key="1">
    <source>
        <dbReference type="Pfam" id="PF14213"/>
    </source>
</evidence>
<feature type="domain" description="DUF4325" evidence="1">
    <location>
        <begin position="28"/>
        <end position="90"/>
    </location>
</feature>
<accession>A0A271VX23</accession>
<organism evidence="2 3">
    <name type="scientific">Vibrio metoecus</name>
    <dbReference type="NCBI Taxonomy" id="1481663"/>
    <lineage>
        <taxon>Bacteria</taxon>
        <taxon>Pseudomonadati</taxon>
        <taxon>Pseudomonadota</taxon>
        <taxon>Gammaproteobacteria</taxon>
        <taxon>Vibrionales</taxon>
        <taxon>Vibrionaceae</taxon>
        <taxon>Vibrio</taxon>
    </lineage>
</organism>
<dbReference type="RefSeq" id="WP_055044044.1">
    <property type="nucleotide sequence ID" value="NZ_LBGR01000007.1"/>
</dbReference>
<comment type="caution">
    <text evidence="2">The sequence shown here is derived from an EMBL/GenBank/DDBJ whole genome shotgun (WGS) entry which is preliminary data.</text>
</comment>
<sequence>MMYKIDLAKDFSEFPFGRISPDDGDFTGQKFRDNVLKPVIDQLQDGDIIDVDLDGVIIGIGSSFLSESFGGLVKKGYISKDRLLDVLKITCEDEVYRQEIYRYIKEAVMEEV</sequence>
<proteinExistence type="predicted"/>
<gene>
    <name evidence="2" type="ORF">CGU03_03150</name>
</gene>
<dbReference type="Proteomes" id="UP000216173">
    <property type="component" value="Unassembled WGS sequence"/>
</dbReference>
<evidence type="ECO:0000313" key="2">
    <source>
        <dbReference type="EMBL" id="PAR22359.1"/>
    </source>
</evidence>
<protein>
    <submittedName>
        <fullName evidence="2">DUF4325 domain-containing protein</fullName>
    </submittedName>
</protein>
<dbReference type="AlphaFoldDB" id="A0A271VX23"/>
<dbReference type="InterPro" id="IPR025474">
    <property type="entry name" value="DUF4325"/>
</dbReference>
<dbReference type="Pfam" id="PF14213">
    <property type="entry name" value="DUF4325"/>
    <property type="match status" value="1"/>
</dbReference>
<name>A0A271VX23_VIBMT</name>
<evidence type="ECO:0000313" key="3">
    <source>
        <dbReference type="Proteomes" id="UP000216173"/>
    </source>
</evidence>